<gene>
    <name evidence="1" type="ORF">DEBURN_LOCUS6375</name>
</gene>
<proteinExistence type="predicted"/>
<feature type="non-terminal residue" evidence="1">
    <location>
        <position position="52"/>
    </location>
</feature>
<accession>A0A9N9AQ20</accession>
<dbReference type="EMBL" id="CAJVPK010000648">
    <property type="protein sequence ID" value="CAG8535995.1"/>
    <property type="molecule type" value="Genomic_DNA"/>
</dbReference>
<dbReference type="Proteomes" id="UP000789706">
    <property type="component" value="Unassembled WGS sequence"/>
</dbReference>
<comment type="caution">
    <text evidence="1">The sequence shown here is derived from an EMBL/GenBank/DDBJ whole genome shotgun (WGS) entry which is preliminary data.</text>
</comment>
<evidence type="ECO:0000313" key="2">
    <source>
        <dbReference type="Proteomes" id="UP000789706"/>
    </source>
</evidence>
<keyword evidence="2" id="KW-1185">Reference proteome</keyword>
<dbReference type="AlphaFoldDB" id="A0A9N9AQ20"/>
<reference evidence="1" key="1">
    <citation type="submission" date="2021-06" db="EMBL/GenBank/DDBJ databases">
        <authorList>
            <person name="Kallberg Y."/>
            <person name="Tangrot J."/>
            <person name="Rosling A."/>
        </authorList>
    </citation>
    <scope>NUCLEOTIDE SEQUENCE</scope>
    <source>
        <strain evidence="1">AZ414A</strain>
    </source>
</reference>
<organism evidence="1 2">
    <name type="scientific">Diversispora eburnea</name>
    <dbReference type="NCBI Taxonomy" id="1213867"/>
    <lineage>
        <taxon>Eukaryota</taxon>
        <taxon>Fungi</taxon>
        <taxon>Fungi incertae sedis</taxon>
        <taxon>Mucoromycota</taxon>
        <taxon>Glomeromycotina</taxon>
        <taxon>Glomeromycetes</taxon>
        <taxon>Diversisporales</taxon>
        <taxon>Diversisporaceae</taxon>
        <taxon>Diversispora</taxon>
    </lineage>
</organism>
<sequence length="52" mass="5829">MKSYQTIYADGVPKLSDAKSYFASLLDPNVPRFIHNQIVRISSDVGVIIKCE</sequence>
<name>A0A9N9AQ20_9GLOM</name>
<evidence type="ECO:0000313" key="1">
    <source>
        <dbReference type="EMBL" id="CAG8535995.1"/>
    </source>
</evidence>
<protein>
    <submittedName>
        <fullName evidence="1">10660_t:CDS:1</fullName>
    </submittedName>
</protein>